<feature type="chain" id="PRO_5045665592" description="Secretion system C-terminal sorting domain-containing protein" evidence="1">
    <location>
        <begin position="21"/>
        <end position="430"/>
    </location>
</feature>
<keyword evidence="4" id="KW-1185">Reference proteome</keyword>
<dbReference type="Gene3D" id="2.60.40.10">
    <property type="entry name" value="Immunoglobulins"/>
    <property type="match status" value="1"/>
</dbReference>
<feature type="domain" description="Secretion system C-terminal sorting" evidence="2">
    <location>
        <begin position="357"/>
        <end position="428"/>
    </location>
</feature>
<dbReference type="NCBIfam" id="TIGR04183">
    <property type="entry name" value="Por_Secre_tail"/>
    <property type="match status" value="1"/>
</dbReference>
<feature type="signal peptide" evidence="1">
    <location>
        <begin position="1"/>
        <end position="20"/>
    </location>
</feature>
<protein>
    <recommendedName>
        <fullName evidence="2">Secretion system C-terminal sorting domain-containing protein</fullName>
    </recommendedName>
</protein>
<organism evidence="3 4">
    <name type="scientific">Dyadobacter linearis</name>
    <dbReference type="NCBI Taxonomy" id="2823330"/>
    <lineage>
        <taxon>Bacteria</taxon>
        <taxon>Pseudomonadati</taxon>
        <taxon>Bacteroidota</taxon>
        <taxon>Cytophagia</taxon>
        <taxon>Cytophagales</taxon>
        <taxon>Spirosomataceae</taxon>
        <taxon>Dyadobacter</taxon>
    </lineage>
</organism>
<dbReference type="EMBL" id="CAJRAU010000001">
    <property type="protein sequence ID" value="CAG5067781.1"/>
    <property type="molecule type" value="Genomic_DNA"/>
</dbReference>
<keyword evidence="1" id="KW-0732">Signal</keyword>
<dbReference type="InterPro" id="IPR026444">
    <property type="entry name" value="Secre_tail"/>
</dbReference>
<dbReference type="RefSeq" id="WP_215231923.1">
    <property type="nucleotide sequence ID" value="NZ_CAJRAU010000001.1"/>
</dbReference>
<sequence length="430" mass="46752">MKNKFYMLLSFLCSATLTFAQVKGKVYSTVQCFPGGNLRVHSNPMTLAAHIITPRSNHASSSVLFTDGAYTDETTDAGYVNGYVTKIGSEAFTFPVGSQEGNDLRSLTISMEKPSSIKLAVAYWEGSPGKELDPTGGAHDINSMSEEGVTGVTKLTSVSDSGFWDWVPLTDSDQESEIRIEVSIADHSKIEGYAPANIRLVGWNTKAEAWVNLSGDVAPATNTEGAIVTGTLTTSTMSEYSAITVGSVSGSPMPVTLISFTAKEEAGQVGLNWGTSEETNADYFQIERSSDAVNWKVIGRENAVGESKALLTYFFSDVAPLPRVNYYRLKMVDNDETFAYSKIQSVQIGAADNFLTLYPNPVSDVLHFKDVEFQKMQQVAIHNVAGKQVYQSENVSSGKIDVTKFNNGIYLVTVLMKNGHSKTEKVVINH</sequence>
<reference evidence="3 4" key="1">
    <citation type="submission" date="2021-04" db="EMBL/GenBank/DDBJ databases">
        <authorList>
            <person name="Rodrigo-Torres L."/>
            <person name="Arahal R. D."/>
            <person name="Lucena T."/>
        </authorList>
    </citation>
    <scope>NUCLEOTIDE SEQUENCE [LARGE SCALE GENOMIC DNA]</scope>
    <source>
        <strain evidence="3 4">CECT 9623</strain>
    </source>
</reference>
<evidence type="ECO:0000256" key="1">
    <source>
        <dbReference type="SAM" id="SignalP"/>
    </source>
</evidence>
<dbReference type="InterPro" id="IPR013783">
    <property type="entry name" value="Ig-like_fold"/>
</dbReference>
<dbReference type="Pfam" id="PF18962">
    <property type="entry name" value="Por_Secre_tail"/>
    <property type="match status" value="1"/>
</dbReference>
<evidence type="ECO:0000259" key="2">
    <source>
        <dbReference type="Pfam" id="PF18962"/>
    </source>
</evidence>
<evidence type="ECO:0000313" key="4">
    <source>
        <dbReference type="Proteomes" id="UP000679725"/>
    </source>
</evidence>
<accession>A0ABM8UKJ2</accession>
<proteinExistence type="predicted"/>
<gene>
    <name evidence="3" type="ORF">DYBT9623_00508</name>
</gene>
<evidence type="ECO:0000313" key="3">
    <source>
        <dbReference type="EMBL" id="CAG5067781.1"/>
    </source>
</evidence>
<comment type="caution">
    <text evidence="3">The sequence shown here is derived from an EMBL/GenBank/DDBJ whole genome shotgun (WGS) entry which is preliminary data.</text>
</comment>
<dbReference type="Proteomes" id="UP000679725">
    <property type="component" value="Unassembled WGS sequence"/>
</dbReference>
<name>A0ABM8UKJ2_9BACT</name>